<sequence length="128" mass="14956">MYFKNSKLKYFCQSYWIQLKFNLVTHTQANGLPEVTYRAILEGLKRRVAGAQGTWVEKLPSILWASWTIPKTQMVESPYNLAFSTEVVLPPEVVFPTLRVEHFEEKASRFSLRENLDLIEELRPEAHL</sequence>
<dbReference type="SUPFAM" id="SSF53098">
    <property type="entry name" value="Ribonuclease H-like"/>
    <property type="match status" value="1"/>
</dbReference>
<dbReference type="PANTHER" id="PTHR48475:SF2">
    <property type="entry name" value="RIBONUCLEASE H"/>
    <property type="match status" value="1"/>
</dbReference>
<evidence type="ECO:0000313" key="1">
    <source>
        <dbReference type="EMBL" id="RRT43439.1"/>
    </source>
</evidence>
<dbReference type="GO" id="GO:0003676">
    <property type="term" value="F:nucleic acid binding"/>
    <property type="evidence" value="ECO:0007669"/>
    <property type="project" value="InterPro"/>
</dbReference>
<evidence type="ECO:0000313" key="2">
    <source>
        <dbReference type="Proteomes" id="UP000287651"/>
    </source>
</evidence>
<proteinExistence type="predicted"/>
<dbReference type="Proteomes" id="UP000287651">
    <property type="component" value="Unassembled WGS sequence"/>
</dbReference>
<gene>
    <name evidence="1" type="ORF">B296_00051132</name>
</gene>
<evidence type="ECO:0008006" key="3">
    <source>
        <dbReference type="Google" id="ProtNLM"/>
    </source>
</evidence>
<name>A0A426XVC8_ENSVE</name>
<dbReference type="PANTHER" id="PTHR48475">
    <property type="entry name" value="RIBONUCLEASE H"/>
    <property type="match status" value="1"/>
</dbReference>
<dbReference type="EMBL" id="AMZH03017152">
    <property type="protein sequence ID" value="RRT43439.1"/>
    <property type="molecule type" value="Genomic_DNA"/>
</dbReference>
<organism evidence="1 2">
    <name type="scientific">Ensete ventricosum</name>
    <name type="common">Abyssinian banana</name>
    <name type="synonym">Musa ensete</name>
    <dbReference type="NCBI Taxonomy" id="4639"/>
    <lineage>
        <taxon>Eukaryota</taxon>
        <taxon>Viridiplantae</taxon>
        <taxon>Streptophyta</taxon>
        <taxon>Embryophyta</taxon>
        <taxon>Tracheophyta</taxon>
        <taxon>Spermatophyta</taxon>
        <taxon>Magnoliopsida</taxon>
        <taxon>Liliopsida</taxon>
        <taxon>Zingiberales</taxon>
        <taxon>Musaceae</taxon>
        <taxon>Ensete</taxon>
    </lineage>
</organism>
<dbReference type="AlphaFoldDB" id="A0A426XVC8"/>
<comment type="caution">
    <text evidence="1">The sequence shown here is derived from an EMBL/GenBank/DDBJ whole genome shotgun (WGS) entry which is preliminary data.</text>
</comment>
<reference evidence="1 2" key="1">
    <citation type="journal article" date="2014" name="Agronomy (Basel)">
        <title>A Draft Genome Sequence for Ensete ventricosum, the Drought-Tolerant Tree Against Hunger.</title>
        <authorList>
            <person name="Harrison J."/>
            <person name="Moore K.A."/>
            <person name="Paszkiewicz K."/>
            <person name="Jones T."/>
            <person name="Grant M."/>
            <person name="Ambacheew D."/>
            <person name="Muzemil S."/>
            <person name="Studholme D.J."/>
        </authorList>
    </citation>
    <scope>NUCLEOTIDE SEQUENCE [LARGE SCALE GENOMIC DNA]</scope>
</reference>
<accession>A0A426XVC8</accession>
<dbReference type="InterPro" id="IPR036397">
    <property type="entry name" value="RNaseH_sf"/>
</dbReference>
<protein>
    <recommendedName>
        <fullName evidence="3">Integrase catalytic domain-containing protein</fullName>
    </recommendedName>
</protein>
<dbReference type="InterPro" id="IPR012337">
    <property type="entry name" value="RNaseH-like_sf"/>
</dbReference>
<dbReference type="Gene3D" id="3.30.420.10">
    <property type="entry name" value="Ribonuclease H-like superfamily/Ribonuclease H"/>
    <property type="match status" value="1"/>
</dbReference>